<reference evidence="2" key="2">
    <citation type="submission" date="2017-11" db="EMBL/GenBank/DDBJ databases">
        <title>Candida auris genome assembly and annotation.</title>
        <authorList>
            <person name="Munoz J.F."/>
            <person name="Gade L.G."/>
            <person name="Chow N.A."/>
            <person name="Litvintseva A.P."/>
            <person name="Loparev V.N."/>
            <person name="Cuomo C.A."/>
        </authorList>
    </citation>
    <scope>NUCLEOTIDE SEQUENCE</scope>
    <source>
        <strain evidence="2">B8441</strain>
    </source>
</reference>
<reference evidence="3" key="3">
    <citation type="submission" date="2021-06" db="EMBL/GenBank/DDBJ databases">
        <title>Candida auris outbreak in lebanese hospital.</title>
        <authorList>
            <person name="Finianos M."/>
        </authorList>
    </citation>
    <scope>NUCLEOTIDE SEQUENCE</scope>
    <source>
        <strain evidence="3">CA7LBN</strain>
    </source>
</reference>
<dbReference type="VEuPathDB" id="FungiDB:CJI96_0003168"/>
<evidence type="ECO:0000256" key="1">
    <source>
        <dbReference type="SAM" id="Phobius"/>
    </source>
</evidence>
<dbReference type="VEuPathDB" id="FungiDB:CJJ09_002890"/>
<feature type="transmembrane region" description="Helical" evidence="1">
    <location>
        <begin position="461"/>
        <end position="487"/>
    </location>
</feature>
<protein>
    <submittedName>
        <fullName evidence="2">Uncharacterized protein</fullName>
    </submittedName>
</protein>
<organism evidence="2">
    <name type="scientific">Candidozyma auris</name>
    <name type="common">Yeast</name>
    <name type="synonym">Candida auris</name>
    <dbReference type="NCBI Taxonomy" id="498019"/>
    <lineage>
        <taxon>Eukaryota</taxon>
        <taxon>Fungi</taxon>
        <taxon>Dikarya</taxon>
        <taxon>Ascomycota</taxon>
        <taxon>Saccharomycotina</taxon>
        <taxon>Pichiomycetes</taxon>
        <taxon>Metschnikowiaceae</taxon>
        <taxon>Candidozyma</taxon>
    </lineage>
</organism>
<dbReference type="AlphaFoldDB" id="A0A2H1A7B4"/>
<dbReference type="VEuPathDB" id="FungiDB:B9J08_000931"/>
<dbReference type="EMBL" id="PEKT02000002">
    <property type="protein sequence ID" value="PIS58433.1"/>
    <property type="molecule type" value="Genomic_DNA"/>
</dbReference>
<dbReference type="VEuPathDB" id="FungiDB:QG37_02910"/>
<dbReference type="Proteomes" id="UP000825438">
    <property type="component" value="Chromosome II"/>
</dbReference>
<evidence type="ECO:0000313" key="3">
    <source>
        <dbReference type="EMBL" id="QWW23672.1"/>
    </source>
</evidence>
<evidence type="ECO:0000313" key="2">
    <source>
        <dbReference type="EMBL" id="PIS58433.1"/>
    </source>
</evidence>
<keyword evidence="1" id="KW-0812">Transmembrane</keyword>
<sequence length="669" mass="75201">MARTRFLNRNKKHMKKKQNKFLGLNGKIGASPADLPLSAEEQSLMDSFKSSFPPSTRREIVHDVDNVMEVLHTIKALMDGKSLSEIVKTTSRLDWLLSTTKIGYHLSSILREMNGNTAAEQDTAFQRFSLDTGVSEASFPLLEGSLNVGGVRNAEILAPDEAQMKPCEVEDACGSLINSEPSGIASSGVQANFPGSFERKAGSITLYASHSAKAIEKISSITQVAFENNFEIAKGISKQKLTQIEEALDECMQSLVKHMMEVEELDKSNETKQLALASKMLKDLGTALSIKEYLFSGPSLEQTCCGSESTSESLNQNHLLEGSTHLTLPSYNFLSISGLFDDTVHLHLAPTSKWVVLAFHNYHEVCSKVECNSKVQGLIDVYVDRASCVSLLQKTQNNSWIYTPSAKGWDGILDSLTGTSFWPVVWLASSAFQRRRRTAREVYEAEPYFEWITRANSQIRLYAKIVFTLAILVGGSACAITVFDFLFNSMRFLYYVTAKSVLRSQFRLRYGLLSETSGDHKRYKEKISVIEGYTSRTFLNFLRILQDALFYSGIPGREVERFTAQLGHLLCGLQDTTKSSLFQNTIQSTRQLIEDVLRNGEMSILRRKVMKFYQSLEGEQRELIAQSTEALLMVMTERIRLEKFNNTNHFSTREHLKRACLFCVISVLF</sequence>
<keyword evidence="1" id="KW-1133">Transmembrane helix</keyword>
<keyword evidence="1" id="KW-0472">Membrane</keyword>
<name>A0A2H1A7B4_CANAR</name>
<gene>
    <name evidence="2" type="ORF">B9J08_000931</name>
    <name evidence="3" type="ORF">CA7LBN_002473</name>
</gene>
<proteinExistence type="predicted"/>
<dbReference type="VEuPathDB" id="FungiDB:CJJ07_000632"/>
<reference evidence="2" key="1">
    <citation type="journal article" date="2017" name="Clin. Infect. Dis.">
        <title>Simultaneous emergence of multidrug-resistant Candida auris on 3 continents confirmed by whole-genome sequencing and epidemiological analyses.</title>
        <authorList>
            <person name="Lockhart S.R."/>
            <person name="Etienne K.A."/>
            <person name="Vallabhaneni S."/>
            <person name="Farooqi J."/>
            <person name="Chowdhary A."/>
            <person name="Govender N.P."/>
            <person name="Colombo A.L."/>
            <person name="Calvo B."/>
            <person name="Cuomo C.A."/>
            <person name="Desjardins C.A."/>
            <person name="Berkow E.L."/>
            <person name="Castanheira M."/>
            <person name="Magobo R.E."/>
            <person name="Jabeen K."/>
            <person name="Asghar R.J."/>
            <person name="Meis J.F."/>
            <person name="Jackson B."/>
            <person name="Chiller T."/>
            <person name="Litvintseva A.P."/>
        </authorList>
    </citation>
    <scope>NUCLEOTIDE SEQUENCE [LARGE SCALE GENOMIC DNA]</scope>
    <source>
        <strain evidence="2">B8441</strain>
    </source>
</reference>
<dbReference type="VEuPathDB" id="FungiDB:CJI97_000949"/>
<accession>A0A2H1A7B4</accession>
<dbReference type="EMBL" id="CP076750">
    <property type="protein sequence ID" value="QWW23672.1"/>
    <property type="molecule type" value="Genomic_DNA"/>
</dbReference>